<organism evidence="9 10">
    <name type="scientific">Chondrus crispus</name>
    <name type="common">Carrageen Irish moss</name>
    <name type="synonym">Polymorpha crispa</name>
    <dbReference type="NCBI Taxonomy" id="2769"/>
    <lineage>
        <taxon>Eukaryota</taxon>
        <taxon>Rhodophyta</taxon>
        <taxon>Florideophyceae</taxon>
        <taxon>Rhodymeniophycidae</taxon>
        <taxon>Gigartinales</taxon>
        <taxon>Gigartinaceae</taxon>
        <taxon>Chondrus</taxon>
    </lineage>
</organism>
<dbReference type="Gene3D" id="1.20.58.1020">
    <property type="match status" value="1"/>
</dbReference>
<dbReference type="GO" id="GO:0000727">
    <property type="term" value="P:double-strand break repair via break-induced replication"/>
    <property type="evidence" value="ECO:0007669"/>
    <property type="project" value="TreeGrafter"/>
</dbReference>
<evidence type="ECO:0000256" key="6">
    <source>
        <dbReference type="SAM" id="MobiDB-lite"/>
    </source>
</evidence>
<evidence type="ECO:0000259" key="7">
    <source>
        <dbReference type="Pfam" id="PF05916"/>
    </source>
</evidence>
<dbReference type="SUPFAM" id="SSF158573">
    <property type="entry name" value="GINS helical bundle-like"/>
    <property type="match status" value="1"/>
</dbReference>
<dbReference type="AlphaFoldDB" id="R7QAT9"/>
<dbReference type="GO" id="GO:0000811">
    <property type="term" value="C:GINS complex"/>
    <property type="evidence" value="ECO:0007669"/>
    <property type="project" value="TreeGrafter"/>
</dbReference>
<dbReference type="PIRSF" id="PIRSF028998">
    <property type="entry name" value="GINS_Psf2_subgr"/>
    <property type="match status" value="1"/>
</dbReference>
<dbReference type="STRING" id="2769.R7QAT9"/>
<evidence type="ECO:0000256" key="3">
    <source>
        <dbReference type="ARBA" id="ARBA00022705"/>
    </source>
</evidence>
<keyword evidence="4 5" id="KW-0539">Nucleus</keyword>
<gene>
    <name evidence="9" type="ORF">CHC_T00008522001</name>
</gene>
<dbReference type="GO" id="GO:0006260">
    <property type="term" value="P:DNA replication"/>
    <property type="evidence" value="ECO:0007669"/>
    <property type="project" value="UniProtKB-KW"/>
</dbReference>
<dbReference type="Pfam" id="PF05916">
    <property type="entry name" value="Sld5"/>
    <property type="match status" value="1"/>
</dbReference>
<keyword evidence="10" id="KW-1185">Reference proteome</keyword>
<feature type="domain" description="GINS subunit" evidence="7">
    <location>
        <begin position="78"/>
        <end position="173"/>
    </location>
</feature>
<dbReference type="FunFam" id="1.20.58.1020:FF:000001">
    <property type="entry name" value="DNA replication complex GINS protein PSF2"/>
    <property type="match status" value="1"/>
</dbReference>
<dbReference type="PANTHER" id="PTHR12772">
    <property type="entry name" value="DNA REPLICATION COMPLEX GINS PROTEIN PSF2"/>
    <property type="match status" value="1"/>
</dbReference>
<reference evidence="10" key="1">
    <citation type="journal article" date="2013" name="Proc. Natl. Acad. Sci. U.S.A.">
        <title>Genome structure and metabolic features in the red seaweed Chondrus crispus shed light on evolution of the Archaeplastida.</title>
        <authorList>
            <person name="Collen J."/>
            <person name="Porcel B."/>
            <person name="Carre W."/>
            <person name="Ball S.G."/>
            <person name="Chaparro C."/>
            <person name="Tonon T."/>
            <person name="Barbeyron T."/>
            <person name="Michel G."/>
            <person name="Noel B."/>
            <person name="Valentin K."/>
            <person name="Elias M."/>
            <person name="Artiguenave F."/>
            <person name="Arun A."/>
            <person name="Aury J.M."/>
            <person name="Barbosa-Neto J.F."/>
            <person name="Bothwell J.H."/>
            <person name="Bouget F.Y."/>
            <person name="Brillet L."/>
            <person name="Cabello-Hurtado F."/>
            <person name="Capella-Gutierrez S."/>
            <person name="Charrier B."/>
            <person name="Cladiere L."/>
            <person name="Cock J.M."/>
            <person name="Coelho S.M."/>
            <person name="Colleoni C."/>
            <person name="Czjzek M."/>
            <person name="Da Silva C."/>
            <person name="Delage L."/>
            <person name="Denoeud F."/>
            <person name="Deschamps P."/>
            <person name="Dittami S.M."/>
            <person name="Gabaldon T."/>
            <person name="Gachon C.M."/>
            <person name="Groisillier A."/>
            <person name="Herve C."/>
            <person name="Jabbari K."/>
            <person name="Katinka M."/>
            <person name="Kloareg B."/>
            <person name="Kowalczyk N."/>
            <person name="Labadie K."/>
            <person name="Leblanc C."/>
            <person name="Lopez P.J."/>
            <person name="McLachlan D.H."/>
            <person name="Meslet-Cladiere L."/>
            <person name="Moustafa A."/>
            <person name="Nehr Z."/>
            <person name="Nyvall Collen P."/>
            <person name="Panaud O."/>
            <person name="Partensky F."/>
            <person name="Poulain J."/>
            <person name="Rensing S.A."/>
            <person name="Rousvoal S."/>
            <person name="Samson G."/>
            <person name="Symeonidi A."/>
            <person name="Weissenbach J."/>
            <person name="Zambounis A."/>
            <person name="Wincker P."/>
            <person name="Boyen C."/>
        </authorList>
    </citation>
    <scope>NUCLEOTIDE SEQUENCE [LARGE SCALE GENOMIC DNA]</scope>
    <source>
        <strain evidence="10">cv. Stackhouse</strain>
    </source>
</reference>
<dbReference type="CDD" id="cd11712">
    <property type="entry name" value="GINS_A_psf2"/>
    <property type="match status" value="1"/>
</dbReference>
<comment type="subunit">
    <text evidence="5">Component of the GINS complex.</text>
</comment>
<name>R7QAT9_CHOCR</name>
<dbReference type="KEGG" id="ccp:CHC_T00008522001"/>
<evidence type="ECO:0000313" key="9">
    <source>
        <dbReference type="EMBL" id="CDF35189.1"/>
    </source>
</evidence>
<comment type="similarity">
    <text evidence="2 5">Belongs to the GINS2/PSF2 family.</text>
</comment>
<dbReference type="EMBL" id="HG001721">
    <property type="protein sequence ID" value="CDF35189.1"/>
    <property type="molecule type" value="Genomic_DNA"/>
</dbReference>
<dbReference type="FunFam" id="3.40.5.50:FF:000001">
    <property type="entry name" value="DNA replication complex GINS protein PSF2"/>
    <property type="match status" value="1"/>
</dbReference>
<evidence type="ECO:0000256" key="2">
    <source>
        <dbReference type="ARBA" id="ARBA00010565"/>
    </source>
</evidence>
<dbReference type="RefSeq" id="XP_005715008.1">
    <property type="nucleotide sequence ID" value="XM_005714951.1"/>
</dbReference>
<feature type="domain" description="DNA replication complex GINS protein PSF2 N-terminal" evidence="8">
    <location>
        <begin position="17"/>
        <end position="74"/>
    </location>
</feature>
<dbReference type="InterPro" id="IPR036224">
    <property type="entry name" value="GINS_bundle-like_dom_sf"/>
</dbReference>
<dbReference type="Pfam" id="PF25005">
    <property type="entry name" value="PSF2_N"/>
    <property type="match status" value="1"/>
</dbReference>
<protein>
    <recommendedName>
        <fullName evidence="5">DNA replication complex GINS protein PSF2</fullName>
    </recommendedName>
</protein>
<dbReference type="OrthoDB" id="834at2759"/>
<keyword evidence="3 5" id="KW-0235">DNA replication</keyword>
<evidence type="ECO:0000256" key="1">
    <source>
        <dbReference type="ARBA" id="ARBA00004123"/>
    </source>
</evidence>
<dbReference type="InterPro" id="IPR056784">
    <property type="entry name" value="PSF2_N"/>
</dbReference>
<dbReference type="Gramene" id="CDF35189">
    <property type="protein sequence ID" value="CDF35189"/>
    <property type="gene ID" value="CHC_T00008522001"/>
</dbReference>
<feature type="region of interest" description="Disordered" evidence="6">
    <location>
        <begin position="188"/>
        <end position="225"/>
    </location>
</feature>
<feature type="compositionally biased region" description="Low complexity" evidence="6">
    <location>
        <begin position="193"/>
        <end position="205"/>
    </location>
</feature>
<dbReference type="Proteomes" id="UP000012073">
    <property type="component" value="Unassembled WGS sequence"/>
</dbReference>
<dbReference type="InterPro" id="IPR007257">
    <property type="entry name" value="GINS_Psf2"/>
</dbReference>
<evidence type="ECO:0000313" key="10">
    <source>
        <dbReference type="Proteomes" id="UP000012073"/>
    </source>
</evidence>
<proteinExistence type="inferred from homology"/>
<dbReference type="Gene3D" id="3.40.5.50">
    <property type="match status" value="1"/>
</dbReference>
<evidence type="ECO:0000259" key="8">
    <source>
        <dbReference type="Pfam" id="PF25005"/>
    </source>
</evidence>
<dbReference type="InterPro" id="IPR021151">
    <property type="entry name" value="GINS_A"/>
</dbReference>
<evidence type="ECO:0000256" key="5">
    <source>
        <dbReference type="PIRNR" id="PIRNR028998"/>
    </source>
</evidence>
<accession>R7QAT9</accession>
<dbReference type="OMA" id="GPYYMEL"/>
<dbReference type="GeneID" id="17322717"/>
<dbReference type="SUPFAM" id="SSF160059">
    <property type="entry name" value="PriA/YqbF domain"/>
    <property type="match status" value="1"/>
</dbReference>
<comment type="subcellular location">
    <subcellularLocation>
        <location evidence="1 5">Nucleus</location>
    </subcellularLocation>
</comment>
<dbReference type="CDD" id="cd21694">
    <property type="entry name" value="GINS_B_Psf2"/>
    <property type="match status" value="1"/>
</dbReference>
<evidence type="ECO:0000256" key="4">
    <source>
        <dbReference type="ARBA" id="ARBA00023242"/>
    </source>
</evidence>
<sequence>MDSSAATEATEAELAFQRAEFLAEDELIEINPMVKSDVITLMRGEFGPFEPSITTTVPLWLALALRKVHRCKILPPRWLTVRELDRYISHERENEAELQAIPFYFSEIASLLLHHASDDLVNPGMLRRCVEDLSNIRDSKMRKWMQENVRDRVNAIKVNNLTLHEISVHRPILTRVLGNLYTIHVAPDTRGLSSTDSTNPSSDTTGASDTRPAQGRQLRRVIRKT</sequence>
<dbReference type="PANTHER" id="PTHR12772:SF0">
    <property type="entry name" value="DNA REPLICATION COMPLEX GINS PROTEIN PSF2"/>
    <property type="match status" value="1"/>
</dbReference>